<feature type="region of interest" description="Disordered" evidence="1">
    <location>
        <begin position="372"/>
        <end position="435"/>
    </location>
</feature>
<feature type="compositionally biased region" description="Low complexity" evidence="1">
    <location>
        <begin position="180"/>
        <end position="189"/>
    </location>
</feature>
<feature type="compositionally biased region" description="Polar residues" evidence="1">
    <location>
        <begin position="323"/>
        <end position="334"/>
    </location>
</feature>
<feature type="compositionally biased region" description="Low complexity" evidence="1">
    <location>
        <begin position="283"/>
        <end position="322"/>
    </location>
</feature>
<dbReference type="Proteomes" id="UP001149165">
    <property type="component" value="Unassembled WGS sequence"/>
</dbReference>
<feature type="region of interest" description="Disordered" evidence="1">
    <location>
        <begin position="271"/>
        <end position="336"/>
    </location>
</feature>
<feature type="transmembrane region" description="Helical" evidence="2">
    <location>
        <begin position="48"/>
        <end position="69"/>
    </location>
</feature>
<dbReference type="EMBL" id="JAPQKH010000003">
    <property type="protein sequence ID" value="KAJ5106480.1"/>
    <property type="molecule type" value="Genomic_DNA"/>
</dbReference>
<sequence length="435" mass="46491">MDFVSTVLALPVLILISIPLVISACLTISFALFTLLLRLSVVYLELGYAIVANFFTLPTSSTSSFLPFAPSEPQTPISGNSRRNSAYSLLQSRRNNDPISSWTSNFNGLQDGYSKRKKKKSYARSMVEAHHLASSSSSVEYSRLPVSGDERRDFEGVGGWRSYPSRSKPRSVNGGEKPLSSASSSSAHSILGEGEGDVDEMDADERAWMSLNDRLELPSQVITFGAGSATPSAMSSPRAGSMSSSYALVPASSSFYKSHSHANSHIHAGTQYPARRHHHRSHTTSALSTSDLRDGSGLSLSLSTRPDTVSSRSVSPSTVRQSFMQPCSPMQRSSMRPLPARSASHIVGHGTGEVNGITGGGGYFALSRPGGAPVSSYSTMASPTSSRGASPGAGDRDSPSQLTRFMAHYPTSVRHRRRSLSGPHAWGDSIGKRLA</sequence>
<accession>A0A9W9FU55</accession>
<evidence type="ECO:0000313" key="3">
    <source>
        <dbReference type="EMBL" id="KAJ5106480.1"/>
    </source>
</evidence>
<comment type="caution">
    <text evidence="3">The sequence shown here is derived from an EMBL/GenBank/DDBJ whole genome shotgun (WGS) entry which is preliminary data.</text>
</comment>
<keyword evidence="4" id="KW-1185">Reference proteome</keyword>
<keyword evidence="2" id="KW-1133">Transmembrane helix</keyword>
<keyword evidence="2" id="KW-0812">Transmembrane</keyword>
<feature type="transmembrane region" description="Helical" evidence="2">
    <location>
        <begin position="12"/>
        <end position="36"/>
    </location>
</feature>
<proteinExistence type="predicted"/>
<gene>
    <name evidence="3" type="ORF">N7456_003155</name>
</gene>
<protein>
    <submittedName>
        <fullName evidence="3">Uncharacterized protein</fullName>
    </submittedName>
</protein>
<dbReference type="AlphaFoldDB" id="A0A9W9FU55"/>
<organism evidence="3 4">
    <name type="scientific">Penicillium angulare</name>
    <dbReference type="NCBI Taxonomy" id="116970"/>
    <lineage>
        <taxon>Eukaryota</taxon>
        <taxon>Fungi</taxon>
        <taxon>Dikarya</taxon>
        <taxon>Ascomycota</taxon>
        <taxon>Pezizomycotina</taxon>
        <taxon>Eurotiomycetes</taxon>
        <taxon>Eurotiomycetidae</taxon>
        <taxon>Eurotiales</taxon>
        <taxon>Aspergillaceae</taxon>
        <taxon>Penicillium</taxon>
    </lineage>
</organism>
<reference evidence="3" key="2">
    <citation type="journal article" date="2023" name="IMA Fungus">
        <title>Comparative genomic study of the Penicillium genus elucidates a diverse pangenome and 15 lateral gene transfer events.</title>
        <authorList>
            <person name="Petersen C."/>
            <person name="Sorensen T."/>
            <person name="Nielsen M.R."/>
            <person name="Sondergaard T.E."/>
            <person name="Sorensen J.L."/>
            <person name="Fitzpatrick D.A."/>
            <person name="Frisvad J.C."/>
            <person name="Nielsen K.L."/>
        </authorList>
    </citation>
    <scope>NUCLEOTIDE SEQUENCE</scope>
    <source>
        <strain evidence="3">IBT 30069</strain>
    </source>
</reference>
<evidence type="ECO:0000313" key="4">
    <source>
        <dbReference type="Proteomes" id="UP001149165"/>
    </source>
</evidence>
<reference evidence="3" key="1">
    <citation type="submission" date="2022-11" db="EMBL/GenBank/DDBJ databases">
        <authorList>
            <person name="Petersen C."/>
        </authorList>
    </citation>
    <scope>NUCLEOTIDE SEQUENCE</scope>
    <source>
        <strain evidence="3">IBT 30069</strain>
    </source>
</reference>
<evidence type="ECO:0000256" key="2">
    <source>
        <dbReference type="SAM" id="Phobius"/>
    </source>
</evidence>
<dbReference type="OrthoDB" id="4492972at2759"/>
<name>A0A9W9FU55_9EURO</name>
<keyword evidence="2" id="KW-0472">Membrane</keyword>
<evidence type="ECO:0000256" key="1">
    <source>
        <dbReference type="SAM" id="MobiDB-lite"/>
    </source>
</evidence>
<feature type="region of interest" description="Disordered" evidence="1">
    <location>
        <begin position="153"/>
        <end position="198"/>
    </location>
</feature>
<feature type="compositionally biased region" description="Low complexity" evidence="1">
    <location>
        <begin position="375"/>
        <end position="386"/>
    </location>
</feature>